<dbReference type="PANTHER" id="PTHR35337:SF1">
    <property type="entry name" value="SLR1478 PROTEIN"/>
    <property type="match status" value="1"/>
</dbReference>
<feature type="transmembrane region" description="Helical" evidence="1">
    <location>
        <begin position="17"/>
        <end position="37"/>
    </location>
</feature>
<dbReference type="Proteomes" id="UP001596028">
    <property type="component" value="Unassembled WGS sequence"/>
</dbReference>
<reference evidence="3" key="1">
    <citation type="journal article" date="2019" name="Int. J. Syst. Evol. Microbiol.">
        <title>The Global Catalogue of Microorganisms (GCM) 10K type strain sequencing project: providing services to taxonomists for standard genome sequencing and annotation.</title>
        <authorList>
            <consortium name="The Broad Institute Genomics Platform"/>
            <consortium name="The Broad Institute Genome Sequencing Center for Infectious Disease"/>
            <person name="Wu L."/>
            <person name="Ma J."/>
        </authorList>
    </citation>
    <scope>NUCLEOTIDE SEQUENCE [LARGE SCALE GENOMIC DNA]</scope>
    <source>
        <strain evidence="3">CCUG 49571</strain>
    </source>
</reference>
<dbReference type="Pfam" id="PF01944">
    <property type="entry name" value="SpoIIM"/>
    <property type="match status" value="1"/>
</dbReference>
<keyword evidence="3" id="KW-1185">Reference proteome</keyword>
<gene>
    <name evidence="2" type="ORF">ACFO3S_24850</name>
</gene>
<keyword evidence="1" id="KW-0472">Membrane</keyword>
<keyword evidence="1" id="KW-0812">Transmembrane</keyword>
<evidence type="ECO:0000256" key="1">
    <source>
        <dbReference type="SAM" id="Phobius"/>
    </source>
</evidence>
<proteinExistence type="predicted"/>
<protein>
    <submittedName>
        <fullName evidence="2">Stage II sporulation protein M</fullName>
    </submittedName>
</protein>
<feature type="transmembrane region" description="Helical" evidence="1">
    <location>
        <begin position="74"/>
        <end position="96"/>
    </location>
</feature>
<evidence type="ECO:0000313" key="3">
    <source>
        <dbReference type="Proteomes" id="UP001596028"/>
    </source>
</evidence>
<sequence length="203" mass="22038">MFTRAGLLLTWKEIRPYFIFSIILFFAGMVIGGTPNAPSEFLNQQLKGIESIAKSIDASEHPERTAFLLITMNNVFNTIMVMGLGIFAGLMPLFMLVSNGMILGYLLSGFSANGENVFLLVVKGLLPHGILELSAVFLACAFGMRFGLTLIRGVFGSAFGRKEPWQPFVRTATGAVPALIAVVALLLLGAVVESTITMWLMRS</sequence>
<dbReference type="EMBL" id="JBHSEP010000027">
    <property type="protein sequence ID" value="MFC4601489.1"/>
    <property type="molecule type" value="Genomic_DNA"/>
</dbReference>
<dbReference type="InterPro" id="IPR002798">
    <property type="entry name" value="SpoIIM-like"/>
</dbReference>
<feature type="transmembrane region" description="Helical" evidence="1">
    <location>
        <begin position="134"/>
        <end position="155"/>
    </location>
</feature>
<evidence type="ECO:0000313" key="2">
    <source>
        <dbReference type="EMBL" id="MFC4601489.1"/>
    </source>
</evidence>
<feature type="transmembrane region" description="Helical" evidence="1">
    <location>
        <begin position="175"/>
        <end position="201"/>
    </location>
</feature>
<comment type="caution">
    <text evidence="2">The sequence shown here is derived from an EMBL/GenBank/DDBJ whole genome shotgun (WGS) entry which is preliminary data.</text>
</comment>
<dbReference type="PANTHER" id="PTHR35337">
    <property type="entry name" value="SLR1478 PROTEIN"/>
    <property type="match status" value="1"/>
</dbReference>
<accession>A0ABV9FJY1</accession>
<feature type="transmembrane region" description="Helical" evidence="1">
    <location>
        <begin position="102"/>
        <end position="122"/>
    </location>
</feature>
<name>A0ABV9FJY1_9BACL</name>
<dbReference type="RefSeq" id="WP_378101613.1">
    <property type="nucleotide sequence ID" value="NZ_JBHSEP010000027.1"/>
</dbReference>
<keyword evidence="1" id="KW-1133">Transmembrane helix</keyword>
<organism evidence="2 3">
    <name type="scientific">Cohnella hongkongensis</name>
    <dbReference type="NCBI Taxonomy" id="178337"/>
    <lineage>
        <taxon>Bacteria</taxon>
        <taxon>Bacillati</taxon>
        <taxon>Bacillota</taxon>
        <taxon>Bacilli</taxon>
        <taxon>Bacillales</taxon>
        <taxon>Paenibacillaceae</taxon>
        <taxon>Cohnella</taxon>
    </lineage>
</organism>